<dbReference type="Pfam" id="PF03358">
    <property type="entry name" value="FMN_red"/>
    <property type="match status" value="1"/>
</dbReference>
<dbReference type="GO" id="GO:0016491">
    <property type="term" value="F:oxidoreductase activity"/>
    <property type="evidence" value="ECO:0007669"/>
    <property type="project" value="InterPro"/>
</dbReference>
<sequence>MQKVLIIQGSLNPKSKTAIVAQEAERILHRCDGIDCQILDLRCFEIQFCDGRKLQDYGYDTKKAYEMVESA</sequence>
<evidence type="ECO:0000259" key="1">
    <source>
        <dbReference type="Pfam" id="PF03358"/>
    </source>
</evidence>
<feature type="non-terminal residue" evidence="2">
    <location>
        <position position="71"/>
    </location>
</feature>
<dbReference type="Gene3D" id="3.40.50.360">
    <property type="match status" value="1"/>
</dbReference>
<evidence type="ECO:0000313" key="2">
    <source>
        <dbReference type="EMBL" id="SVA37349.1"/>
    </source>
</evidence>
<accession>A0A381VAG9</accession>
<dbReference type="InterPro" id="IPR005025">
    <property type="entry name" value="FMN_Rdtase-like_dom"/>
</dbReference>
<proteinExistence type="predicted"/>
<dbReference type="SUPFAM" id="SSF52218">
    <property type="entry name" value="Flavoproteins"/>
    <property type="match status" value="1"/>
</dbReference>
<reference evidence="2" key="1">
    <citation type="submission" date="2018-05" db="EMBL/GenBank/DDBJ databases">
        <authorList>
            <person name="Lanie J.A."/>
            <person name="Ng W.-L."/>
            <person name="Kazmierczak K.M."/>
            <person name="Andrzejewski T.M."/>
            <person name="Davidsen T.M."/>
            <person name="Wayne K.J."/>
            <person name="Tettelin H."/>
            <person name="Glass J.I."/>
            <person name="Rusch D."/>
            <person name="Podicherti R."/>
            <person name="Tsui H.-C.T."/>
            <person name="Winkler M.E."/>
        </authorList>
    </citation>
    <scope>NUCLEOTIDE SEQUENCE</scope>
</reference>
<dbReference type="AlphaFoldDB" id="A0A381VAG9"/>
<organism evidence="2">
    <name type="scientific">marine metagenome</name>
    <dbReference type="NCBI Taxonomy" id="408172"/>
    <lineage>
        <taxon>unclassified sequences</taxon>
        <taxon>metagenomes</taxon>
        <taxon>ecological metagenomes</taxon>
    </lineage>
</organism>
<protein>
    <recommendedName>
        <fullName evidence="1">NADPH-dependent FMN reductase-like domain-containing protein</fullName>
    </recommendedName>
</protein>
<dbReference type="InterPro" id="IPR029039">
    <property type="entry name" value="Flavoprotein-like_sf"/>
</dbReference>
<gene>
    <name evidence="2" type="ORF">METZ01_LOCUS90203</name>
</gene>
<name>A0A381VAG9_9ZZZZ</name>
<feature type="domain" description="NADPH-dependent FMN reductase-like" evidence="1">
    <location>
        <begin position="3"/>
        <end position="71"/>
    </location>
</feature>
<dbReference type="EMBL" id="UINC01008292">
    <property type="protein sequence ID" value="SVA37349.1"/>
    <property type="molecule type" value="Genomic_DNA"/>
</dbReference>